<evidence type="ECO:0000259" key="2">
    <source>
        <dbReference type="PROSITE" id="PS50024"/>
    </source>
</evidence>
<dbReference type="InterPro" id="IPR000082">
    <property type="entry name" value="SEA_dom"/>
</dbReference>
<dbReference type="PROSITE" id="PS50024">
    <property type="entry name" value="SEA"/>
    <property type="match status" value="1"/>
</dbReference>
<organism evidence="3 4">
    <name type="scientific">Caerostris extrusa</name>
    <name type="common">Bark spider</name>
    <name type="synonym">Caerostris bankana</name>
    <dbReference type="NCBI Taxonomy" id="172846"/>
    <lineage>
        <taxon>Eukaryota</taxon>
        <taxon>Metazoa</taxon>
        <taxon>Ecdysozoa</taxon>
        <taxon>Arthropoda</taxon>
        <taxon>Chelicerata</taxon>
        <taxon>Arachnida</taxon>
        <taxon>Araneae</taxon>
        <taxon>Araneomorphae</taxon>
        <taxon>Entelegynae</taxon>
        <taxon>Araneoidea</taxon>
        <taxon>Araneidae</taxon>
        <taxon>Caerostris</taxon>
    </lineage>
</organism>
<feature type="domain" description="SEA" evidence="2">
    <location>
        <begin position="120"/>
        <end position="157"/>
    </location>
</feature>
<keyword evidence="4" id="KW-1185">Reference proteome</keyword>
<protein>
    <submittedName>
        <fullName evidence="3">Vitellogenin receptor</fullName>
    </submittedName>
</protein>
<gene>
    <name evidence="3" type="primary">VgR_2</name>
    <name evidence="3" type="ORF">CEXT_452061</name>
</gene>
<dbReference type="Proteomes" id="UP001054945">
    <property type="component" value="Unassembled WGS sequence"/>
</dbReference>
<proteinExistence type="predicted"/>
<dbReference type="AlphaFoldDB" id="A0AAV4N0V2"/>
<evidence type="ECO:0000313" key="3">
    <source>
        <dbReference type="EMBL" id="GIX78427.1"/>
    </source>
</evidence>
<keyword evidence="1" id="KW-0472">Membrane</keyword>
<keyword evidence="1" id="KW-0812">Transmembrane</keyword>
<keyword evidence="1" id="KW-1133">Transmembrane helix</keyword>
<comment type="caution">
    <text evidence="3">The sequence shown here is derived from an EMBL/GenBank/DDBJ whole genome shotgun (WGS) entry which is preliminary data.</text>
</comment>
<reference evidence="3 4" key="1">
    <citation type="submission" date="2021-06" db="EMBL/GenBank/DDBJ databases">
        <title>Caerostris extrusa draft genome.</title>
        <authorList>
            <person name="Kono N."/>
            <person name="Arakawa K."/>
        </authorList>
    </citation>
    <scope>NUCLEOTIDE SEQUENCE [LARGE SCALE GENOMIC DNA]</scope>
</reference>
<feature type="transmembrane region" description="Helical" evidence="1">
    <location>
        <begin position="75"/>
        <end position="101"/>
    </location>
</feature>
<sequence length="157" mass="17410">MAKVLLSDQIGSPTPVWTVNPHLSRQDNGNSGVDNPAFYDSESGLCSREDAYPKKPVAWTGDETHCSKRQCGGRLVLLMVAVCLLLAVLMAMVTAVIYLAVGEVRTTWQDEAEFQDMEEGISLVEGHLRITNRVFTKDLLQSHSEAFRKLAFSDHTQ</sequence>
<accession>A0AAV4N0V2</accession>
<evidence type="ECO:0000256" key="1">
    <source>
        <dbReference type="SAM" id="Phobius"/>
    </source>
</evidence>
<dbReference type="EMBL" id="BPLR01020410">
    <property type="protein sequence ID" value="GIX78427.1"/>
    <property type="molecule type" value="Genomic_DNA"/>
</dbReference>
<keyword evidence="3" id="KW-0675">Receptor</keyword>
<name>A0AAV4N0V2_CAEEX</name>
<evidence type="ECO:0000313" key="4">
    <source>
        <dbReference type="Proteomes" id="UP001054945"/>
    </source>
</evidence>